<dbReference type="Pfam" id="PF22553">
    <property type="entry name" value="TY-Chap2"/>
    <property type="match status" value="1"/>
</dbReference>
<organism evidence="2 3">
    <name type="scientific">Actinoplanes couchii</name>
    <dbReference type="NCBI Taxonomy" id="403638"/>
    <lineage>
        <taxon>Bacteria</taxon>
        <taxon>Bacillati</taxon>
        <taxon>Actinomycetota</taxon>
        <taxon>Actinomycetes</taxon>
        <taxon>Micromonosporales</taxon>
        <taxon>Micromonosporaceae</taxon>
        <taxon>Actinoplanes</taxon>
    </lineage>
</organism>
<evidence type="ECO:0000259" key="1">
    <source>
        <dbReference type="Pfam" id="PF22553"/>
    </source>
</evidence>
<accession>A0ABQ3X8M8</accession>
<evidence type="ECO:0000313" key="2">
    <source>
        <dbReference type="EMBL" id="GID54865.1"/>
    </source>
</evidence>
<feature type="domain" description="T3SS peptide-binding chaperone" evidence="1">
    <location>
        <begin position="9"/>
        <end position="226"/>
    </location>
</feature>
<evidence type="ECO:0000313" key="3">
    <source>
        <dbReference type="Proteomes" id="UP000612282"/>
    </source>
</evidence>
<dbReference type="InterPro" id="IPR054445">
    <property type="entry name" value="T3SS_chaperone_dom"/>
</dbReference>
<gene>
    <name evidence="2" type="ORF">Aco03nite_032690</name>
</gene>
<reference evidence="2 3" key="1">
    <citation type="submission" date="2021-01" db="EMBL/GenBank/DDBJ databases">
        <title>Whole genome shotgun sequence of Actinoplanes couchii NBRC 106145.</title>
        <authorList>
            <person name="Komaki H."/>
            <person name="Tamura T."/>
        </authorList>
    </citation>
    <scope>NUCLEOTIDE SEQUENCE [LARGE SCALE GENOMIC DNA]</scope>
    <source>
        <strain evidence="2 3">NBRC 106145</strain>
    </source>
</reference>
<comment type="caution">
    <text evidence="2">The sequence shown here is derived from an EMBL/GenBank/DDBJ whole genome shotgun (WGS) entry which is preliminary data.</text>
</comment>
<dbReference type="RefSeq" id="WP_203796030.1">
    <property type="nucleotide sequence ID" value="NZ_BAAAQE010000036.1"/>
</dbReference>
<keyword evidence="3" id="KW-1185">Reference proteome</keyword>
<dbReference type="Proteomes" id="UP000612282">
    <property type="component" value="Unassembled WGS sequence"/>
</dbReference>
<sequence>MPAERFILAQSWWLASQLFRRHPKLTLIETHPGGGLYDCLTLVSGQSSLIHINRVGGIDVSVASDEPFKMAIEELFDLPDPVEIIPRIETAARIDSPAQAPPSTPAALTYRAIAHLMAITVNDKRRWDVRNERIDSSGMGGGGTLGSLAKFPVAAARAKEKRPGDLLGDPLYRYWGVLRDGKAIAVLDTDGYAYVGHQVHHLPTLYQAGNRRVTAMTAAAFAEILP</sequence>
<name>A0ABQ3X8M8_9ACTN</name>
<dbReference type="EMBL" id="BOMG01000042">
    <property type="protein sequence ID" value="GID54865.1"/>
    <property type="molecule type" value="Genomic_DNA"/>
</dbReference>
<protein>
    <recommendedName>
        <fullName evidence="1">T3SS peptide-binding chaperone domain-containing protein</fullName>
    </recommendedName>
</protein>
<proteinExistence type="predicted"/>